<gene>
    <name evidence="2" type="ORF">TNCT_706551</name>
</gene>
<dbReference type="Proteomes" id="UP000887116">
    <property type="component" value="Unassembled WGS sequence"/>
</dbReference>
<feature type="compositionally biased region" description="Polar residues" evidence="1">
    <location>
        <begin position="1"/>
        <end position="13"/>
    </location>
</feature>
<evidence type="ECO:0000256" key="1">
    <source>
        <dbReference type="SAM" id="MobiDB-lite"/>
    </source>
</evidence>
<evidence type="ECO:0000313" key="3">
    <source>
        <dbReference type="Proteomes" id="UP000887116"/>
    </source>
</evidence>
<comment type="caution">
    <text evidence="2">The sequence shown here is derived from an EMBL/GenBank/DDBJ whole genome shotgun (WGS) entry which is preliminary data.</text>
</comment>
<feature type="region of interest" description="Disordered" evidence="1">
    <location>
        <begin position="1"/>
        <end position="22"/>
    </location>
</feature>
<organism evidence="2 3">
    <name type="scientific">Trichonephila clavata</name>
    <name type="common">Joro spider</name>
    <name type="synonym">Nephila clavata</name>
    <dbReference type="NCBI Taxonomy" id="2740835"/>
    <lineage>
        <taxon>Eukaryota</taxon>
        <taxon>Metazoa</taxon>
        <taxon>Ecdysozoa</taxon>
        <taxon>Arthropoda</taxon>
        <taxon>Chelicerata</taxon>
        <taxon>Arachnida</taxon>
        <taxon>Araneae</taxon>
        <taxon>Araneomorphae</taxon>
        <taxon>Entelegynae</taxon>
        <taxon>Araneoidea</taxon>
        <taxon>Nephilidae</taxon>
        <taxon>Trichonephila</taxon>
    </lineage>
</organism>
<accession>A0A8X6LQT2</accession>
<dbReference type="AlphaFoldDB" id="A0A8X6LQT2"/>
<sequence>MTTDNSVQNSAQNLARAGNGEDKPIISKIEPIIFTAKGTPYAESQLKQPAPFSHVQNIVGKVTNSINSNVIDTLNTTLEAERTKVTTLISKVGNETEGLIKEINDLKSSLEPPPMDAPEFPEFI</sequence>
<name>A0A8X6LQT2_TRICU</name>
<proteinExistence type="predicted"/>
<keyword evidence="3" id="KW-1185">Reference proteome</keyword>
<protein>
    <submittedName>
        <fullName evidence="2">Uncharacterized protein</fullName>
    </submittedName>
</protein>
<evidence type="ECO:0000313" key="2">
    <source>
        <dbReference type="EMBL" id="GFR17272.1"/>
    </source>
</evidence>
<reference evidence="2" key="1">
    <citation type="submission" date="2020-07" db="EMBL/GenBank/DDBJ databases">
        <title>Multicomponent nature underlies the extraordinary mechanical properties of spider dragline silk.</title>
        <authorList>
            <person name="Kono N."/>
            <person name="Nakamura H."/>
            <person name="Mori M."/>
            <person name="Yoshida Y."/>
            <person name="Ohtoshi R."/>
            <person name="Malay A.D."/>
            <person name="Moran D.A.P."/>
            <person name="Tomita M."/>
            <person name="Numata K."/>
            <person name="Arakawa K."/>
        </authorList>
    </citation>
    <scope>NUCLEOTIDE SEQUENCE</scope>
</reference>
<dbReference type="EMBL" id="BMAO01007619">
    <property type="protein sequence ID" value="GFR17272.1"/>
    <property type="molecule type" value="Genomic_DNA"/>
</dbReference>